<organism evidence="2 3">
    <name type="scientific">Catenaria anguillulae PL171</name>
    <dbReference type="NCBI Taxonomy" id="765915"/>
    <lineage>
        <taxon>Eukaryota</taxon>
        <taxon>Fungi</taxon>
        <taxon>Fungi incertae sedis</taxon>
        <taxon>Blastocladiomycota</taxon>
        <taxon>Blastocladiomycetes</taxon>
        <taxon>Blastocladiales</taxon>
        <taxon>Catenariaceae</taxon>
        <taxon>Catenaria</taxon>
    </lineage>
</organism>
<comment type="caution">
    <text evidence="2">The sequence shown here is derived from an EMBL/GenBank/DDBJ whole genome shotgun (WGS) entry which is preliminary data.</text>
</comment>
<proteinExistence type="predicted"/>
<evidence type="ECO:0000313" key="2">
    <source>
        <dbReference type="EMBL" id="ORZ38634.1"/>
    </source>
</evidence>
<dbReference type="EMBL" id="MCFL01000008">
    <property type="protein sequence ID" value="ORZ38634.1"/>
    <property type="molecule type" value="Genomic_DNA"/>
</dbReference>
<dbReference type="Proteomes" id="UP000193411">
    <property type="component" value="Unassembled WGS sequence"/>
</dbReference>
<feature type="region of interest" description="Disordered" evidence="1">
    <location>
        <begin position="166"/>
        <end position="192"/>
    </location>
</feature>
<keyword evidence="3" id="KW-1185">Reference proteome</keyword>
<dbReference type="AlphaFoldDB" id="A0A1Y2HXG1"/>
<accession>A0A1Y2HXG1</accession>
<gene>
    <name evidence="2" type="ORF">BCR44DRAFT_82439</name>
</gene>
<name>A0A1Y2HXG1_9FUNG</name>
<evidence type="ECO:0000256" key="1">
    <source>
        <dbReference type="SAM" id="MobiDB-lite"/>
    </source>
</evidence>
<sequence length="593" mass="64060">MPPKLPCTLRYFETASKFESGFFSKKDLDMDYDAAAVELTRLNQPLTQFTVIAHGETCPSVSFSAVQQALGEAARTGDKFTVHILSTDAASHSAESSSPDALASVGSLLGGASQSSLSASSASLSGSLSTTFRVPPINTKPIALGTSAQDHVRAATPSLHDARLAKAQDDKANPPSHIAKADPKKKNKPSAKLNVQEKASDFICTLKLAIPPATAASSTSTSSSSSHLWTLDTVAIALKIRSGHASLNAVLNDPSNWPLIRTQVERLQDKHMAFKTVKSSADLTLIERMNNGTCAHVKPMTIIQYGRPQDKGFIPLDQLQAGLAPLRQLQKRPSKSAFTITAAPSSALTSAIPNQSQARAVITLTDGSMDSDDSSDILMLSPKSSNRRLSSSPSVSSMDIDSDHHVLPQLSLARKRRHDVEQTHMYPAISRNVLQDLERMQTELSRTMSALKVVDMISYMYSIVCDVVRCSKCRSSMTILLCHDSTYCVRLTCVTCLRELMQAPVNESEAPAQRCGTGCGHKHASPYAFSSSTNAVLAFVEFLCAAAAASKAHWDEVLLLFPLLANPQSIRDRLAQERVDAVTLLEQVNVWNR</sequence>
<reference evidence="2 3" key="1">
    <citation type="submission" date="2016-07" db="EMBL/GenBank/DDBJ databases">
        <title>Pervasive Adenine N6-methylation of Active Genes in Fungi.</title>
        <authorList>
            <consortium name="DOE Joint Genome Institute"/>
            <person name="Mondo S.J."/>
            <person name="Dannebaum R.O."/>
            <person name="Kuo R.C."/>
            <person name="Labutti K."/>
            <person name="Haridas S."/>
            <person name="Kuo A."/>
            <person name="Salamov A."/>
            <person name="Ahrendt S.R."/>
            <person name="Lipzen A."/>
            <person name="Sullivan W."/>
            <person name="Andreopoulos W.B."/>
            <person name="Clum A."/>
            <person name="Lindquist E."/>
            <person name="Daum C."/>
            <person name="Ramamoorthy G.K."/>
            <person name="Gryganskyi A."/>
            <person name="Culley D."/>
            <person name="Magnuson J.K."/>
            <person name="James T.Y."/>
            <person name="O'Malley M.A."/>
            <person name="Stajich J.E."/>
            <person name="Spatafora J.W."/>
            <person name="Visel A."/>
            <person name="Grigoriev I.V."/>
        </authorList>
    </citation>
    <scope>NUCLEOTIDE SEQUENCE [LARGE SCALE GENOMIC DNA]</scope>
    <source>
        <strain evidence="2 3">PL171</strain>
    </source>
</reference>
<protein>
    <submittedName>
        <fullName evidence="2">Uncharacterized protein</fullName>
    </submittedName>
</protein>
<evidence type="ECO:0000313" key="3">
    <source>
        <dbReference type="Proteomes" id="UP000193411"/>
    </source>
</evidence>